<proteinExistence type="predicted"/>
<protein>
    <recommendedName>
        <fullName evidence="1">DUF397 domain-containing protein</fullName>
    </recommendedName>
</protein>
<feature type="domain" description="DUF397" evidence="1">
    <location>
        <begin position="12"/>
        <end position="64"/>
    </location>
</feature>
<evidence type="ECO:0000313" key="2">
    <source>
        <dbReference type="EMBL" id="SFS41320.1"/>
    </source>
</evidence>
<keyword evidence="3" id="KW-1185">Reference proteome</keyword>
<dbReference type="Proteomes" id="UP000198852">
    <property type="component" value="Unassembled WGS sequence"/>
</dbReference>
<accession>A0A1I6PMF0</accession>
<dbReference type="Pfam" id="PF04149">
    <property type="entry name" value="DUF397"/>
    <property type="match status" value="1"/>
</dbReference>
<dbReference type="STRING" id="95161.SAMN05660874_00929"/>
<dbReference type="AlphaFoldDB" id="A0A1I6PMF0"/>
<dbReference type="InterPro" id="IPR007278">
    <property type="entry name" value="DUF397"/>
</dbReference>
<gene>
    <name evidence="2" type="ORF">SAMN05660874_00929</name>
</gene>
<dbReference type="OrthoDB" id="4267227at2"/>
<evidence type="ECO:0000259" key="1">
    <source>
        <dbReference type="Pfam" id="PF04149"/>
    </source>
</evidence>
<dbReference type="RefSeq" id="WP_093413893.1">
    <property type="nucleotide sequence ID" value="NZ_FOZX01000001.1"/>
</dbReference>
<dbReference type="EMBL" id="FOZX01000001">
    <property type="protein sequence ID" value="SFS41320.1"/>
    <property type="molecule type" value="Genomic_DNA"/>
</dbReference>
<organism evidence="2 3">
    <name type="scientific">Saccharopolyspora flava</name>
    <dbReference type="NCBI Taxonomy" id="95161"/>
    <lineage>
        <taxon>Bacteria</taxon>
        <taxon>Bacillati</taxon>
        <taxon>Actinomycetota</taxon>
        <taxon>Actinomycetes</taxon>
        <taxon>Pseudonocardiales</taxon>
        <taxon>Pseudonocardiaceae</taxon>
        <taxon>Saccharopolyspora</taxon>
    </lineage>
</organism>
<reference evidence="3" key="1">
    <citation type="submission" date="2016-10" db="EMBL/GenBank/DDBJ databases">
        <authorList>
            <person name="Varghese N."/>
            <person name="Submissions S."/>
        </authorList>
    </citation>
    <scope>NUCLEOTIDE SEQUENCE [LARGE SCALE GENOMIC DNA]</scope>
    <source>
        <strain evidence="3">DSM 44771</strain>
    </source>
</reference>
<evidence type="ECO:0000313" key="3">
    <source>
        <dbReference type="Proteomes" id="UP000198852"/>
    </source>
</evidence>
<sequence length="67" mass="7596">MSDDKQHVLFDAAWQKSSHSSDNSYCVEVAVTTELVGVRDTKDRSGGTLAFSRERWQDFVFGLRDRG</sequence>
<name>A0A1I6PMF0_9PSEU</name>